<dbReference type="Gene3D" id="3.90.1720.10">
    <property type="entry name" value="endopeptidase domain like (from Nostoc punctiforme)"/>
    <property type="match status" value="1"/>
</dbReference>
<keyword evidence="6" id="KW-0862">Zinc</keyword>
<dbReference type="InterPro" id="IPR000064">
    <property type="entry name" value="NLP_P60_dom"/>
</dbReference>
<dbReference type="SUPFAM" id="SSF102712">
    <property type="entry name" value="JAB1/MPN domain"/>
    <property type="match status" value="1"/>
</dbReference>
<dbReference type="Pfam" id="PF00877">
    <property type="entry name" value="NLPC_P60"/>
    <property type="match status" value="1"/>
</dbReference>
<dbReference type="SMART" id="SM00232">
    <property type="entry name" value="JAB_MPN"/>
    <property type="match status" value="1"/>
</dbReference>
<dbReference type="PANTHER" id="PTHR34858:SF1">
    <property type="entry name" value="CYSO-CYSTEINE PEPTIDASE"/>
    <property type="match status" value="1"/>
</dbReference>
<dbReference type="InterPro" id="IPR038765">
    <property type="entry name" value="Papain-like_cys_pep_sf"/>
</dbReference>
<evidence type="ECO:0000256" key="3">
    <source>
        <dbReference type="ARBA" id="ARBA00022723"/>
    </source>
</evidence>
<keyword evidence="10" id="KW-1185">Reference proteome</keyword>
<comment type="caution">
    <text evidence="9">The sequence shown here is derived from an EMBL/GenBank/DDBJ whole genome shotgun (WGS) entry which is preliminary data.</text>
</comment>
<keyword evidence="4" id="KW-0378">Hydrolase</keyword>
<accession>A0A1A9RV81</accession>
<evidence type="ECO:0000256" key="1">
    <source>
        <dbReference type="ARBA" id="ARBA00007074"/>
    </source>
</evidence>
<keyword evidence="2" id="KW-0645">Protease</keyword>
<dbReference type="STRING" id="1795827.A7P95_10725"/>
<dbReference type="Pfam" id="PF14464">
    <property type="entry name" value="Prok-JAB"/>
    <property type="match status" value="1"/>
</dbReference>
<comment type="similarity">
    <text evidence="1">Belongs to the peptidase C40 family.</text>
</comment>
<dbReference type="InterPro" id="IPR051929">
    <property type="entry name" value="VirAsm_ModProt"/>
</dbReference>
<evidence type="ECO:0000256" key="5">
    <source>
        <dbReference type="ARBA" id="ARBA00022807"/>
    </source>
</evidence>
<evidence type="ECO:0000256" key="4">
    <source>
        <dbReference type="ARBA" id="ARBA00022801"/>
    </source>
</evidence>
<dbReference type="GO" id="GO:0008234">
    <property type="term" value="F:cysteine-type peptidase activity"/>
    <property type="evidence" value="ECO:0007669"/>
    <property type="project" value="UniProtKB-KW"/>
</dbReference>
<evidence type="ECO:0000256" key="7">
    <source>
        <dbReference type="ARBA" id="ARBA00023049"/>
    </source>
</evidence>
<dbReference type="GO" id="GO:0008235">
    <property type="term" value="F:metalloexopeptidase activity"/>
    <property type="evidence" value="ECO:0007669"/>
    <property type="project" value="TreeGrafter"/>
</dbReference>
<keyword evidence="5" id="KW-0788">Thiol protease</keyword>
<keyword evidence="7" id="KW-0482">Metalloprotease</keyword>
<protein>
    <recommendedName>
        <fullName evidence="8">NlpC/P60 domain-containing protein</fullName>
    </recommendedName>
</protein>
<sequence length="247" mass="27564">MPDMKLTKNVQAEILAHAEKEAPRECCGLVLQAGRKQLYRRCGNAAAEPTERFEISGADWLCALDVGKVIAIVHSHPQGEPWLSGADRQAQAEFGLPWVLAVSGSLKVFEPVPHLRGRVFDYGRADCYSLLADAYHLAGIDLPSVRRGQIDDDAAQGRFLALAEAAGFYRVRDLQPGDVVLTEFDGLASHVLLYLGNGEMLHHAFGQLSRRDGYGPYWQRHTHSIWRHRQWRPEMLQAVLNDLACRG</sequence>
<dbReference type="Gene3D" id="3.40.140.10">
    <property type="entry name" value="Cytidine Deaminase, domain 2"/>
    <property type="match status" value="1"/>
</dbReference>
<dbReference type="AlphaFoldDB" id="A0A1A9RV81"/>
<reference evidence="10" key="1">
    <citation type="submission" date="2016-05" db="EMBL/GenBank/DDBJ databases">
        <title>Draft genome of Corynebacterium afermentans subsp. afermentans LCDC 88199T.</title>
        <authorList>
            <person name="Bernier A.-M."/>
            <person name="Bernard K."/>
        </authorList>
    </citation>
    <scope>NUCLEOTIDE SEQUENCE [LARGE SCALE GENOMIC DNA]</scope>
    <source>
        <strain evidence="10">NML02-A-017</strain>
    </source>
</reference>
<dbReference type="Proteomes" id="UP000077885">
    <property type="component" value="Unassembled WGS sequence"/>
</dbReference>
<evidence type="ECO:0000256" key="2">
    <source>
        <dbReference type="ARBA" id="ARBA00022670"/>
    </source>
</evidence>
<evidence type="ECO:0000313" key="10">
    <source>
        <dbReference type="Proteomes" id="UP000077885"/>
    </source>
</evidence>
<evidence type="ECO:0000259" key="8">
    <source>
        <dbReference type="PROSITE" id="PS51935"/>
    </source>
</evidence>
<gene>
    <name evidence="9" type="ORF">A7P95_10725</name>
</gene>
<evidence type="ECO:0000313" key="9">
    <source>
        <dbReference type="EMBL" id="OAM26193.1"/>
    </source>
</evidence>
<dbReference type="PANTHER" id="PTHR34858">
    <property type="entry name" value="CYSO-CYSTEINE PEPTIDASE"/>
    <property type="match status" value="1"/>
</dbReference>
<dbReference type="CDD" id="cd08073">
    <property type="entry name" value="MPN_NLPC_P60"/>
    <property type="match status" value="1"/>
</dbReference>
<keyword evidence="3" id="KW-0479">Metal-binding</keyword>
<evidence type="ECO:0000256" key="6">
    <source>
        <dbReference type="ARBA" id="ARBA00022833"/>
    </source>
</evidence>
<dbReference type="GO" id="GO:0006508">
    <property type="term" value="P:proteolysis"/>
    <property type="evidence" value="ECO:0007669"/>
    <property type="project" value="UniProtKB-KW"/>
</dbReference>
<feature type="domain" description="NlpC/P60" evidence="8">
    <location>
        <begin position="94"/>
        <end position="229"/>
    </location>
</feature>
<dbReference type="PROSITE" id="PS51935">
    <property type="entry name" value="NLPC_P60"/>
    <property type="match status" value="1"/>
</dbReference>
<dbReference type="GO" id="GO:0008270">
    <property type="term" value="F:zinc ion binding"/>
    <property type="evidence" value="ECO:0007669"/>
    <property type="project" value="TreeGrafter"/>
</dbReference>
<organism evidence="9 10">
    <name type="scientific">Eikenella longinqua</name>
    <dbReference type="NCBI Taxonomy" id="1795827"/>
    <lineage>
        <taxon>Bacteria</taxon>
        <taxon>Pseudomonadati</taxon>
        <taxon>Pseudomonadota</taxon>
        <taxon>Betaproteobacteria</taxon>
        <taxon>Neisseriales</taxon>
        <taxon>Neisseriaceae</taxon>
        <taxon>Eikenella</taxon>
    </lineage>
</organism>
<dbReference type="InterPro" id="IPR000555">
    <property type="entry name" value="JAMM/MPN+_dom"/>
</dbReference>
<dbReference type="SUPFAM" id="SSF54001">
    <property type="entry name" value="Cysteine proteinases"/>
    <property type="match status" value="1"/>
</dbReference>
<dbReference type="OrthoDB" id="1494599at2"/>
<dbReference type="InterPro" id="IPR028090">
    <property type="entry name" value="JAB_dom_prok"/>
</dbReference>
<proteinExistence type="inferred from homology"/>
<dbReference type="EMBL" id="LXSL01000032">
    <property type="protein sequence ID" value="OAM26193.1"/>
    <property type="molecule type" value="Genomic_DNA"/>
</dbReference>
<name>A0A1A9RV81_9NEIS</name>